<name>A0A813MC02_9BILA</name>
<comment type="caution">
    <text evidence="1">The sequence shown here is derived from an EMBL/GenBank/DDBJ whole genome shotgun (WGS) entry which is preliminary data.</text>
</comment>
<dbReference type="AlphaFoldDB" id="A0A813MC02"/>
<proteinExistence type="predicted"/>
<evidence type="ECO:0000313" key="2">
    <source>
        <dbReference type="Proteomes" id="UP000663879"/>
    </source>
</evidence>
<dbReference type="EMBL" id="CAJNOC010000042">
    <property type="protein sequence ID" value="CAF0709278.1"/>
    <property type="molecule type" value="Genomic_DNA"/>
</dbReference>
<gene>
    <name evidence="1" type="ORF">OXX778_LOCUS773</name>
</gene>
<reference evidence="1" key="1">
    <citation type="submission" date="2021-02" db="EMBL/GenBank/DDBJ databases">
        <authorList>
            <person name="Nowell W R."/>
        </authorList>
    </citation>
    <scope>NUCLEOTIDE SEQUENCE</scope>
    <source>
        <strain evidence="1">Ploen Becks lab</strain>
    </source>
</reference>
<organism evidence="1 2">
    <name type="scientific">Brachionus calyciflorus</name>
    <dbReference type="NCBI Taxonomy" id="104777"/>
    <lineage>
        <taxon>Eukaryota</taxon>
        <taxon>Metazoa</taxon>
        <taxon>Spiralia</taxon>
        <taxon>Gnathifera</taxon>
        <taxon>Rotifera</taxon>
        <taxon>Eurotatoria</taxon>
        <taxon>Monogononta</taxon>
        <taxon>Pseudotrocha</taxon>
        <taxon>Ploima</taxon>
        <taxon>Brachionidae</taxon>
        <taxon>Brachionus</taxon>
    </lineage>
</organism>
<keyword evidence="2" id="KW-1185">Reference proteome</keyword>
<dbReference type="OrthoDB" id="10483738at2759"/>
<evidence type="ECO:0000313" key="1">
    <source>
        <dbReference type="EMBL" id="CAF0709278.1"/>
    </source>
</evidence>
<sequence>MGNIPAKITGKYQSYDINTPSHLTPSISIRKQDIVENETNKITYDEKDNKPNSNYKNNLNIDIYDNKNQSGFHETFNEMDECNSNRNSVYNEHPVDVSSDYRADTSENEDYIEHHVHSHLENTQRQIDVMY</sequence>
<protein>
    <submittedName>
        <fullName evidence="1">Uncharacterized protein</fullName>
    </submittedName>
</protein>
<accession>A0A813MC02</accession>
<dbReference type="Proteomes" id="UP000663879">
    <property type="component" value="Unassembled WGS sequence"/>
</dbReference>